<reference evidence="1 2" key="1">
    <citation type="submission" date="2017-09" db="EMBL/GenBank/DDBJ databases">
        <title>Large-scale bioinformatics analysis of Bacillus genomes uncovers conserved roles of natural products in bacterial physiology.</title>
        <authorList>
            <consortium name="Agbiome Team Llc"/>
            <person name="Bleich R.M."/>
            <person name="Grubbs K.J."/>
            <person name="Santa Maria K.C."/>
            <person name="Allen S.E."/>
            <person name="Farag S."/>
            <person name="Shank E.A."/>
            <person name="Bowers A."/>
        </authorList>
    </citation>
    <scope>NUCLEOTIDE SEQUENCE [LARGE SCALE GENOMIC DNA]</scope>
    <source>
        <strain evidence="1 2">AFS092012</strain>
    </source>
</reference>
<name>A0AA91ZSB8_9BACI</name>
<organism evidence="1 2">
    <name type="scientific">Bacillus pseudomycoides</name>
    <dbReference type="NCBI Taxonomy" id="64104"/>
    <lineage>
        <taxon>Bacteria</taxon>
        <taxon>Bacillati</taxon>
        <taxon>Bacillota</taxon>
        <taxon>Bacilli</taxon>
        <taxon>Bacillales</taxon>
        <taxon>Bacillaceae</taxon>
        <taxon>Bacillus</taxon>
        <taxon>Bacillus cereus group</taxon>
    </lineage>
</organism>
<accession>A0AA91ZSB8</accession>
<evidence type="ECO:0000313" key="2">
    <source>
        <dbReference type="Proteomes" id="UP000221020"/>
    </source>
</evidence>
<dbReference type="AlphaFoldDB" id="A0AA91ZSB8"/>
<protein>
    <submittedName>
        <fullName evidence="1">Uncharacterized protein</fullName>
    </submittedName>
</protein>
<dbReference type="Proteomes" id="UP000221020">
    <property type="component" value="Unassembled WGS sequence"/>
</dbReference>
<gene>
    <name evidence="1" type="ORF">CON65_16565</name>
</gene>
<sequence>MRDIVWSNCDDLPAFEVHTSTEEIYIACLSENDMAAHFKVQEDTSETLRDFEDAKTKEALVDLYELKDPNEKEQQKQLPKWRTALISWMRKLIGKLEGETKNA</sequence>
<comment type="caution">
    <text evidence="1">The sequence shown here is derived from an EMBL/GenBank/DDBJ whole genome shotgun (WGS) entry which is preliminary data.</text>
</comment>
<proteinExistence type="predicted"/>
<evidence type="ECO:0000313" key="1">
    <source>
        <dbReference type="EMBL" id="PED81565.1"/>
    </source>
</evidence>
<dbReference type="EMBL" id="NVOR01000060">
    <property type="protein sequence ID" value="PED81565.1"/>
    <property type="molecule type" value="Genomic_DNA"/>
</dbReference>